<evidence type="ECO:0000259" key="1">
    <source>
        <dbReference type="Pfam" id="PF01011"/>
    </source>
</evidence>
<dbReference type="SUPFAM" id="SSF50998">
    <property type="entry name" value="Quinoprotein alcohol dehydrogenase-like"/>
    <property type="match status" value="2"/>
</dbReference>
<comment type="caution">
    <text evidence="2">The sequence shown here is derived from an EMBL/GenBank/DDBJ whole genome shotgun (WGS) entry which is preliminary data.</text>
</comment>
<dbReference type="RefSeq" id="WP_164847349.1">
    <property type="nucleotide sequence ID" value="NZ_RZUL01000001.1"/>
</dbReference>
<dbReference type="Gene3D" id="2.130.10.10">
    <property type="entry name" value="YVTN repeat-like/Quinoprotein amine dehydrogenase"/>
    <property type="match status" value="1"/>
</dbReference>
<sequence length="605" mass="64252">MATLPAFRRRWPLAWRRQRDFSDVALFVPCVQDGVMMRILASHVALALSLLNFPAAAQQAAPEAGTAVSEWTTWGYDPERTGWNRAETRLSKANVSRLKVQWETKLSTPVSNVVLSTLTAPVVAAGVATPQGAKDMLFVLGADDVITAIDANSGATLWQKRFPNPHTPAKVPDWLCPGTANATPVIDKARSLLFFMASDGMLRAVSLADGTEKMKPTEMVAPFARAWSLNLIDNVVYTTSGRACGQVTDRRSPLWAALSPTPRRPGMPEPSATAARTDASAITAVDVENLDAPEVTRFFTSGNRPAGPWGRGGLARGPGNSLIFETSDGLYDPAAGSWGDTIMRLSPKAVRVQDSFTPANHEYILSKDLGGSASPVVFEFGGKTLIAVSQKEGILRILDAANMGGGKAAAHAKPLYQSAQLGNDAASGTDPSQGVWGAITTYLTPDGRRFLYVPMWGPPSKDAPTFKTTNGAIADGSIMAFEVVKAGDGIDVVPQWTSPNMIMPDPPSVANGVLFATSTGGQALQNPVRADGSRIPAVDPISANKRATPVSNLTLYAIDAVTGKPLYSSGKTIPGWVHFGEPVIALGKVYLVTHDARIYAFGTGR</sequence>
<dbReference type="InterPro" id="IPR011047">
    <property type="entry name" value="Quinoprotein_ADH-like_sf"/>
</dbReference>
<evidence type="ECO:0000313" key="2">
    <source>
        <dbReference type="EMBL" id="RVT43388.1"/>
    </source>
</evidence>
<name>A0A437JBV3_9SPHN</name>
<protein>
    <recommendedName>
        <fullName evidence="1">Pyrrolo-quinoline quinone repeat domain-containing protein</fullName>
    </recommendedName>
</protein>
<reference evidence="2 3" key="1">
    <citation type="submission" date="2019-01" db="EMBL/GenBank/DDBJ databases">
        <authorList>
            <person name="Chen W.-M."/>
        </authorList>
    </citation>
    <scope>NUCLEOTIDE SEQUENCE [LARGE SCALE GENOMIC DNA]</scope>
    <source>
        <strain evidence="2 3">TLA-22</strain>
    </source>
</reference>
<organism evidence="2 3">
    <name type="scientific">Sphingobium algorifonticola</name>
    <dbReference type="NCBI Taxonomy" id="2008318"/>
    <lineage>
        <taxon>Bacteria</taxon>
        <taxon>Pseudomonadati</taxon>
        <taxon>Pseudomonadota</taxon>
        <taxon>Alphaproteobacteria</taxon>
        <taxon>Sphingomonadales</taxon>
        <taxon>Sphingomonadaceae</taxon>
        <taxon>Sphingobium</taxon>
    </lineage>
</organism>
<keyword evidence="3" id="KW-1185">Reference proteome</keyword>
<evidence type="ECO:0000313" key="3">
    <source>
        <dbReference type="Proteomes" id="UP000282977"/>
    </source>
</evidence>
<proteinExistence type="predicted"/>
<gene>
    <name evidence="2" type="ORF">ENE74_01785</name>
</gene>
<dbReference type="PANTHER" id="PTHR34512:SF30">
    <property type="entry name" value="OUTER MEMBRANE PROTEIN ASSEMBLY FACTOR BAMB"/>
    <property type="match status" value="1"/>
</dbReference>
<dbReference type="Proteomes" id="UP000282977">
    <property type="component" value="Unassembled WGS sequence"/>
</dbReference>
<dbReference type="Pfam" id="PF01011">
    <property type="entry name" value="PQQ"/>
    <property type="match status" value="1"/>
</dbReference>
<dbReference type="Gene3D" id="2.140.10.10">
    <property type="entry name" value="Quinoprotein alcohol dehydrogenase-like superfamily"/>
    <property type="match status" value="1"/>
</dbReference>
<dbReference type="InterPro" id="IPR015943">
    <property type="entry name" value="WD40/YVTN_repeat-like_dom_sf"/>
</dbReference>
<feature type="domain" description="Pyrrolo-quinoline quinone repeat" evidence="1">
    <location>
        <begin position="71"/>
        <end position="211"/>
    </location>
</feature>
<accession>A0A437JBV3</accession>
<dbReference type="AlphaFoldDB" id="A0A437JBV3"/>
<dbReference type="EMBL" id="RZUL01000001">
    <property type="protein sequence ID" value="RVT43388.1"/>
    <property type="molecule type" value="Genomic_DNA"/>
</dbReference>
<dbReference type="PANTHER" id="PTHR34512">
    <property type="entry name" value="CELL SURFACE PROTEIN"/>
    <property type="match status" value="1"/>
</dbReference>
<dbReference type="InterPro" id="IPR002372">
    <property type="entry name" value="PQQ_rpt_dom"/>
</dbReference>